<evidence type="ECO:0000313" key="4">
    <source>
        <dbReference type="Proteomes" id="UP000830158"/>
    </source>
</evidence>
<name>A0ABY4P0Q1_9PSEU</name>
<dbReference type="InterPro" id="IPR050266">
    <property type="entry name" value="AB_hydrolase_sf"/>
</dbReference>
<keyword evidence="4" id="KW-1185">Reference proteome</keyword>
<evidence type="ECO:0000256" key="1">
    <source>
        <dbReference type="SAM" id="MobiDB-lite"/>
    </source>
</evidence>
<reference evidence="3" key="1">
    <citation type="submission" date="2022-01" db="EMBL/GenBank/DDBJ databases">
        <title>PSI-footprinting approach for the identification of protein synthesis inhibitor producers.</title>
        <authorList>
            <person name="Handel F."/>
            <person name="Kulik A."/>
            <person name="Wex K.W."/>
            <person name="Berscheid A."/>
            <person name="Saur J.S."/>
            <person name="Winkler A."/>
            <person name="Wibberg D."/>
            <person name="Kalinowski J."/>
            <person name="Broetz-Oesterhelt H."/>
            <person name="Mast Y."/>
        </authorList>
    </citation>
    <scope>NUCLEOTIDE SEQUENCE</scope>
    <source>
        <strain evidence="3">KNN 49.3e</strain>
    </source>
</reference>
<dbReference type="InterPro" id="IPR029058">
    <property type="entry name" value="AB_hydrolase_fold"/>
</dbReference>
<dbReference type="GO" id="GO:0016787">
    <property type="term" value="F:hydrolase activity"/>
    <property type="evidence" value="ECO:0007669"/>
    <property type="project" value="UniProtKB-KW"/>
</dbReference>
<dbReference type="Proteomes" id="UP000830158">
    <property type="component" value="Chromosome"/>
</dbReference>
<dbReference type="RefSeq" id="WP_116110343.1">
    <property type="nucleotide sequence ID" value="NZ_CP091196.1"/>
</dbReference>
<evidence type="ECO:0000259" key="2">
    <source>
        <dbReference type="Pfam" id="PF12697"/>
    </source>
</evidence>
<dbReference type="Gene3D" id="3.40.50.1820">
    <property type="entry name" value="alpha/beta hydrolase"/>
    <property type="match status" value="1"/>
</dbReference>
<evidence type="ECO:0000313" key="3">
    <source>
        <dbReference type="EMBL" id="UQS25920.1"/>
    </source>
</evidence>
<keyword evidence="3" id="KW-0378">Hydrolase</keyword>
<dbReference type="Pfam" id="PF12697">
    <property type="entry name" value="Abhydrolase_6"/>
    <property type="match status" value="1"/>
</dbReference>
<gene>
    <name evidence="3" type="ORF">L1857_25475</name>
</gene>
<feature type="region of interest" description="Disordered" evidence="1">
    <location>
        <begin position="1"/>
        <end position="23"/>
    </location>
</feature>
<feature type="compositionally biased region" description="Basic and acidic residues" evidence="1">
    <location>
        <begin position="1"/>
        <end position="14"/>
    </location>
</feature>
<feature type="domain" description="AB hydrolase-1" evidence="2">
    <location>
        <begin position="25"/>
        <end position="254"/>
    </location>
</feature>
<dbReference type="EMBL" id="CP091196">
    <property type="protein sequence ID" value="UQS25920.1"/>
    <property type="molecule type" value="Genomic_DNA"/>
</dbReference>
<accession>A0ABY4P0Q1</accession>
<sequence>MTRHDHPAPDHLSVRQDGPPGRPALLLVHGSGASSRSWAPLVPLLTASHRVIRVDLPGHGRSAPSPDPGYEIPEQGRRVGEALDRLGVEHAVVAGHSAGGAVATALAELRPGLVTALALVNTGPRTSDLIAAEPAISAEQWAHLTDDRIRQALSPAFHAGFEIPQQLVDDARAVNHDALRRTMRASLAYLEQQPLPDRLAALGKPLLVLFGAEDRRWRPSSAARYRAVPGATVEMLPGLGHSPILEDPPRTAAALLAFTARISRTDARSSPASGKEAR</sequence>
<dbReference type="SUPFAM" id="SSF53474">
    <property type="entry name" value="alpha/beta-Hydrolases"/>
    <property type="match status" value="1"/>
</dbReference>
<proteinExistence type="predicted"/>
<dbReference type="InterPro" id="IPR000073">
    <property type="entry name" value="AB_hydrolase_1"/>
</dbReference>
<dbReference type="PRINTS" id="PR00111">
    <property type="entry name" value="ABHYDROLASE"/>
</dbReference>
<protein>
    <submittedName>
        <fullName evidence="3">Alpha/beta fold hydrolase</fullName>
    </submittedName>
</protein>
<dbReference type="PANTHER" id="PTHR43798">
    <property type="entry name" value="MONOACYLGLYCEROL LIPASE"/>
    <property type="match status" value="1"/>
</dbReference>
<dbReference type="PANTHER" id="PTHR43798:SF33">
    <property type="entry name" value="HYDROLASE, PUTATIVE (AFU_ORTHOLOGUE AFUA_2G14860)-RELATED"/>
    <property type="match status" value="1"/>
</dbReference>
<organism evidence="3 4">
    <name type="scientific">Amycolatopsis thermalba</name>
    <dbReference type="NCBI Taxonomy" id="944492"/>
    <lineage>
        <taxon>Bacteria</taxon>
        <taxon>Bacillati</taxon>
        <taxon>Actinomycetota</taxon>
        <taxon>Actinomycetes</taxon>
        <taxon>Pseudonocardiales</taxon>
        <taxon>Pseudonocardiaceae</taxon>
        <taxon>Amycolatopsis</taxon>
    </lineage>
</organism>